<keyword evidence="5" id="KW-1185">Reference proteome</keyword>
<dbReference type="InterPro" id="IPR001296">
    <property type="entry name" value="Glyco_trans_1"/>
</dbReference>
<dbReference type="GO" id="GO:0016757">
    <property type="term" value="F:glycosyltransferase activity"/>
    <property type="evidence" value="ECO:0007669"/>
    <property type="project" value="InterPro"/>
</dbReference>
<dbReference type="InterPro" id="IPR028098">
    <property type="entry name" value="Glyco_trans_4-like_N"/>
</dbReference>
<reference evidence="5 6" key="1">
    <citation type="submission" date="2017-07" db="EMBL/GenBank/DDBJ databases">
        <title>Leptospira spp. isolated from tropical soils.</title>
        <authorList>
            <person name="Thibeaux R."/>
            <person name="Iraola G."/>
            <person name="Ferres I."/>
            <person name="Bierque E."/>
            <person name="Girault D."/>
            <person name="Soupe-Gilbert M.-E."/>
            <person name="Picardeau M."/>
            <person name="Goarant C."/>
        </authorList>
    </citation>
    <scope>NUCLEOTIDE SEQUENCE [LARGE SCALE GENOMIC DNA]</scope>
    <source>
        <strain evidence="4 6">FH1-B-B1</strain>
        <strain evidence="3 5">FH1-B-C1</strain>
    </source>
</reference>
<dbReference type="EMBL" id="NPDZ01000007">
    <property type="protein sequence ID" value="PJZ72850.1"/>
    <property type="molecule type" value="Genomic_DNA"/>
</dbReference>
<dbReference type="CDD" id="cd03825">
    <property type="entry name" value="GT4_WcaC-like"/>
    <property type="match status" value="1"/>
</dbReference>
<evidence type="ECO:0000259" key="1">
    <source>
        <dbReference type="Pfam" id="PF00534"/>
    </source>
</evidence>
<organism evidence="4 6">
    <name type="scientific">Leptospira perolatii</name>
    <dbReference type="NCBI Taxonomy" id="2023191"/>
    <lineage>
        <taxon>Bacteria</taxon>
        <taxon>Pseudomonadati</taxon>
        <taxon>Spirochaetota</taxon>
        <taxon>Spirochaetia</taxon>
        <taxon>Leptospirales</taxon>
        <taxon>Leptospiraceae</taxon>
        <taxon>Leptospira</taxon>
    </lineage>
</organism>
<gene>
    <name evidence="3" type="ORF">CH360_06590</name>
    <name evidence="4" type="ORF">CH373_12380</name>
</gene>
<sequence length="414" mass="47274">MRSLQINQSDTFGGAAIASYRLHQVLLQKKIDSKLLVGTVRERDPNIARVPRYLLAEKVIRQFTRRIGLNYLEYFRSLRIDRHPFVENADVVNLHNLHTGYFNYLAIPRLSKKKPLVLTMHDMWTITGHCAYSLDCGKWESGCGACPYPNVYPEIRMDLTKLEWRLKSWAFGKPRITVITPSLWLKQIAEKSLLKNQEILHIPNGLNLKIYKPLPKAVSRKRLGIGARDFVIMFAAHDLSDPRKGLSDIVSAAITLSEESVVRRKITLLLLGQNSNIPKNLFPDSINVVMPGYLNDDQDKVHCFSAADVFFFPTQADNLPIVLQESMACGTPMISYPVGGVPELVRDGKTGMIIQKGDRRSLVHSFRTLLQDLEFAKRLSNNCRRLAESEYSDELQAERYIKVYKNAIEKFRKS</sequence>
<dbReference type="PANTHER" id="PTHR12526">
    <property type="entry name" value="GLYCOSYLTRANSFERASE"/>
    <property type="match status" value="1"/>
</dbReference>
<dbReference type="Gene3D" id="3.40.50.2000">
    <property type="entry name" value="Glycogen Phosphorylase B"/>
    <property type="match status" value="2"/>
</dbReference>
<dbReference type="PANTHER" id="PTHR12526:SF637">
    <property type="entry name" value="GLYCOSYLTRANSFERASE EPSF-RELATED"/>
    <property type="match status" value="1"/>
</dbReference>
<dbReference type="EMBL" id="NPDY01000004">
    <property type="protein sequence ID" value="PJZ70266.1"/>
    <property type="molecule type" value="Genomic_DNA"/>
</dbReference>
<dbReference type="Proteomes" id="UP000231990">
    <property type="component" value="Unassembled WGS sequence"/>
</dbReference>
<dbReference type="Proteomes" id="UP000231962">
    <property type="component" value="Unassembled WGS sequence"/>
</dbReference>
<accession>A0A2M9ZL83</accession>
<comment type="caution">
    <text evidence="4">The sequence shown here is derived from an EMBL/GenBank/DDBJ whole genome shotgun (WGS) entry which is preliminary data.</text>
</comment>
<evidence type="ECO:0000313" key="4">
    <source>
        <dbReference type="EMBL" id="PJZ72850.1"/>
    </source>
</evidence>
<proteinExistence type="predicted"/>
<evidence type="ECO:0000313" key="6">
    <source>
        <dbReference type="Proteomes" id="UP000231990"/>
    </source>
</evidence>
<feature type="domain" description="Glycosyl transferase family 1" evidence="1">
    <location>
        <begin position="228"/>
        <end position="384"/>
    </location>
</feature>
<feature type="domain" description="Glycosyltransferase subfamily 4-like N-terminal" evidence="2">
    <location>
        <begin position="13"/>
        <end position="208"/>
    </location>
</feature>
<dbReference type="AlphaFoldDB" id="A0A2M9ZL83"/>
<evidence type="ECO:0000259" key="2">
    <source>
        <dbReference type="Pfam" id="PF13439"/>
    </source>
</evidence>
<dbReference type="SUPFAM" id="SSF53756">
    <property type="entry name" value="UDP-Glycosyltransferase/glycogen phosphorylase"/>
    <property type="match status" value="1"/>
</dbReference>
<evidence type="ECO:0008006" key="7">
    <source>
        <dbReference type="Google" id="ProtNLM"/>
    </source>
</evidence>
<name>A0A2M9ZL83_9LEPT</name>
<dbReference type="RefSeq" id="WP_100713228.1">
    <property type="nucleotide sequence ID" value="NZ_NPDY01000004.1"/>
</dbReference>
<dbReference type="Pfam" id="PF13439">
    <property type="entry name" value="Glyco_transf_4"/>
    <property type="match status" value="1"/>
</dbReference>
<protein>
    <recommendedName>
        <fullName evidence="7">Glycosyl transferase</fullName>
    </recommendedName>
</protein>
<dbReference type="OrthoDB" id="9768685at2"/>
<evidence type="ECO:0000313" key="3">
    <source>
        <dbReference type="EMBL" id="PJZ70266.1"/>
    </source>
</evidence>
<evidence type="ECO:0000313" key="5">
    <source>
        <dbReference type="Proteomes" id="UP000231962"/>
    </source>
</evidence>
<dbReference type="Pfam" id="PF00534">
    <property type="entry name" value="Glycos_transf_1"/>
    <property type="match status" value="1"/>
</dbReference>